<dbReference type="RefSeq" id="WP_247417263.1">
    <property type="nucleotide sequence ID" value="NZ_JALLGW010000001.1"/>
</dbReference>
<dbReference type="AlphaFoldDB" id="A0ABD5RRK8"/>
<keyword evidence="2" id="KW-1185">Reference proteome</keyword>
<dbReference type="Proteomes" id="UP001596099">
    <property type="component" value="Unassembled WGS sequence"/>
</dbReference>
<organism evidence="1 2">
    <name type="scientific">Halomarina salina</name>
    <dbReference type="NCBI Taxonomy" id="1872699"/>
    <lineage>
        <taxon>Archaea</taxon>
        <taxon>Methanobacteriati</taxon>
        <taxon>Methanobacteriota</taxon>
        <taxon>Stenosarchaea group</taxon>
        <taxon>Halobacteria</taxon>
        <taxon>Halobacteriales</taxon>
        <taxon>Natronomonadaceae</taxon>
        <taxon>Halomarina</taxon>
    </lineage>
</organism>
<sequence>MFRHLRSLLLFALYQCCLLAGILLLPVAVVANRVGLPFPFHRVVGRVGSAYDRARGQ</sequence>
<accession>A0ABD5RRK8</accession>
<gene>
    <name evidence="1" type="ORF">ACFPYI_17395</name>
</gene>
<proteinExistence type="predicted"/>
<reference evidence="1 2" key="1">
    <citation type="journal article" date="2019" name="Int. J. Syst. Evol. Microbiol.">
        <title>The Global Catalogue of Microorganisms (GCM) 10K type strain sequencing project: providing services to taxonomists for standard genome sequencing and annotation.</title>
        <authorList>
            <consortium name="The Broad Institute Genomics Platform"/>
            <consortium name="The Broad Institute Genome Sequencing Center for Infectious Disease"/>
            <person name="Wu L."/>
            <person name="Ma J."/>
        </authorList>
    </citation>
    <scope>NUCLEOTIDE SEQUENCE [LARGE SCALE GENOMIC DNA]</scope>
    <source>
        <strain evidence="1 2">CGMCC 1.12543</strain>
    </source>
</reference>
<evidence type="ECO:0000313" key="2">
    <source>
        <dbReference type="Proteomes" id="UP001596099"/>
    </source>
</evidence>
<comment type="caution">
    <text evidence="1">The sequence shown here is derived from an EMBL/GenBank/DDBJ whole genome shotgun (WGS) entry which is preliminary data.</text>
</comment>
<evidence type="ECO:0000313" key="1">
    <source>
        <dbReference type="EMBL" id="MFC5973111.1"/>
    </source>
</evidence>
<name>A0ABD5RRK8_9EURY</name>
<dbReference type="EMBL" id="JBHSQH010000001">
    <property type="protein sequence ID" value="MFC5973111.1"/>
    <property type="molecule type" value="Genomic_DNA"/>
</dbReference>
<protein>
    <recommendedName>
        <fullName evidence="3">1-acyl-sn-glycerol-3-phosphate acyltransferase</fullName>
    </recommendedName>
</protein>
<evidence type="ECO:0008006" key="3">
    <source>
        <dbReference type="Google" id="ProtNLM"/>
    </source>
</evidence>